<dbReference type="InterPro" id="IPR028883">
    <property type="entry name" value="tRNA_aden_deaminase"/>
</dbReference>
<accession>A0A023DXU0</accession>
<dbReference type="CDD" id="cd01285">
    <property type="entry name" value="nucleoside_deaminase"/>
    <property type="match status" value="1"/>
</dbReference>
<evidence type="ECO:0000313" key="10">
    <source>
        <dbReference type="Proteomes" id="UP000024842"/>
    </source>
</evidence>
<evidence type="ECO:0000256" key="5">
    <source>
        <dbReference type="ARBA" id="ARBA00022833"/>
    </source>
</evidence>
<feature type="binding site" evidence="7">
    <location>
        <position position="87"/>
    </location>
    <ligand>
        <name>Zn(2+)</name>
        <dbReference type="ChEBI" id="CHEBI:29105"/>
        <note>catalytic</note>
    </ligand>
</feature>
<reference evidence="9 10" key="1">
    <citation type="journal article" date="2014" name="FEMS Microbiol. Lett.">
        <title>Draft genome sequences of three Holospora species (Holospora obtusa, Holospora undulata, and Holospora elegans), endonuclear symbiotic bacteria of the ciliate Paramecium caudatum.</title>
        <authorList>
            <person name="Dohra H."/>
            <person name="Tanaka K."/>
            <person name="Suzuki T."/>
            <person name="Fujishima M."/>
            <person name="Suzuki H."/>
        </authorList>
    </citation>
    <scope>NUCLEOTIDE SEQUENCE [LARGE SCALE GENOMIC DNA]</scope>
    <source>
        <strain evidence="9 10">E1</strain>
    </source>
</reference>
<organism evidence="9 10">
    <name type="scientific">Holospora elegans E1</name>
    <dbReference type="NCBI Taxonomy" id="1427503"/>
    <lineage>
        <taxon>Bacteria</taxon>
        <taxon>Pseudomonadati</taxon>
        <taxon>Pseudomonadota</taxon>
        <taxon>Alphaproteobacteria</taxon>
        <taxon>Holosporales</taxon>
        <taxon>Holosporaceae</taxon>
        <taxon>Holospora</taxon>
    </lineage>
</organism>
<comment type="similarity">
    <text evidence="1">Belongs to the cytidine and deoxycytidylate deaminase family. ADAT2 subfamily.</text>
</comment>
<dbReference type="HAMAP" id="MF_00972">
    <property type="entry name" value="tRNA_aden_deaminase"/>
    <property type="match status" value="1"/>
</dbReference>
<feature type="binding site" evidence="7">
    <location>
        <position position="54"/>
    </location>
    <ligand>
        <name>Zn(2+)</name>
        <dbReference type="ChEBI" id="CHEBI:29105"/>
        <note>catalytic</note>
    </ligand>
</feature>
<proteinExistence type="inferred from homology"/>
<comment type="subunit">
    <text evidence="7">Homodimer.</text>
</comment>
<dbReference type="GO" id="GO:0008270">
    <property type="term" value="F:zinc ion binding"/>
    <property type="evidence" value="ECO:0007669"/>
    <property type="project" value="UniProtKB-UniRule"/>
</dbReference>
<keyword evidence="10" id="KW-1185">Reference proteome</keyword>
<dbReference type="GO" id="GO:0002100">
    <property type="term" value="P:tRNA wobble adenosine to inosine editing"/>
    <property type="evidence" value="ECO:0007669"/>
    <property type="project" value="UniProtKB-UniRule"/>
</dbReference>
<dbReference type="SUPFAM" id="SSF53927">
    <property type="entry name" value="Cytidine deaminase-like"/>
    <property type="match status" value="1"/>
</dbReference>
<dbReference type="PROSITE" id="PS00903">
    <property type="entry name" value="CYT_DCMP_DEAMINASES_1"/>
    <property type="match status" value="1"/>
</dbReference>
<protein>
    <recommendedName>
        <fullName evidence="7">tRNA-specific adenosine deaminase</fullName>
        <ecNumber evidence="7">3.5.4.33</ecNumber>
    </recommendedName>
</protein>
<evidence type="ECO:0000313" key="9">
    <source>
        <dbReference type="EMBL" id="GAJ46268.1"/>
    </source>
</evidence>
<gene>
    <name evidence="7" type="primary">tadA</name>
    <name evidence="9" type="ORF">HE1_00595</name>
</gene>
<evidence type="ECO:0000256" key="7">
    <source>
        <dbReference type="HAMAP-Rule" id="MF_00972"/>
    </source>
</evidence>
<keyword evidence="5 7" id="KW-0862">Zinc</keyword>
<dbReference type="InterPro" id="IPR016193">
    <property type="entry name" value="Cytidine_deaminase-like"/>
</dbReference>
<comment type="caution">
    <text evidence="9">The sequence shown here is derived from an EMBL/GenBank/DDBJ whole genome shotgun (WGS) entry which is preliminary data.</text>
</comment>
<dbReference type="PANTHER" id="PTHR11079:SF179">
    <property type="entry name" value="TRNA(ADENINE(34)) DEAMINASE, CHLOROPLASTIC"/>
    <property type="match status" value="1"/>
</dbReference>
<dbReference type="Gene3D" id="3.40.140.10">
    <property type="entry name" value="Cytidine Deaminase, domain 2"/>
    <property type="match status" value="1"/>
</dbReference>
<evidence type="ECO:0000256" key="4">
    <source>
        <dbReference type="ARBA" id="ARBA00022801"/>
    </source>
</evidence>
<comment type="function">
    <text evidence="7">Catalyzes the deamination of adenosine to inosine at the wobble position 34 of tRNA(Arg2).</text>
</comment>
<dbReference type="PROSITE" id="PS51747">
    <property type="entry name" value="CYT_DCMP_DEAMINASES_2"/>
    <property type="match status" value="1"/>
</dbReference>
<keyword evidence="4 7" id="KW-0378">Hydrolase</keyword>
<evidence type="ECO:0000259" key="8">
    <source>
        <dbReference type="PROSITE" id="PS51747"/>
    </source>
</evidence>
<name>A0A023DXU0_9PROT</name>
<evidence type="ECO:0000256" key="2">
    <source>
        <dbReference type="ARBA" id="ARBA00022694"/>
    </source>
</evidence>
<dbReference type="InterPro" id="IPR016192">
    <property type="entry name" value="APOBEC/CMP_deaminase_Zn-bd"/>
</dbReference>
<evidence type="ECO:0000256" key="6">
    <source>
        <dbReference type="ARBA" id="ARBA00048045"/>
    </source>
</evidence>
<evidence type="ECO:0000256" key="3">
    <source>
        <dbReference type="ARBA" id="ARBA00022723"/>
    </source>
</evidence>
<dbReference type="EC" id="3.5.4.33" evidence="7"/>
<sequence>MFSELHPFMDYALVLAKKAELQGEVPVGAVLVYNDKIILENHNKMRQNNNPLAHAELLLLQEAYSFLKTYYLSQCSLFVTLEPCGMCATAVALSRLKAVYFGAYDPKHGGIEHGARVFDKEQNFFKPKTVVAGVRAYHCENILKNFFSYRRG</sequence>
<comment type="catalytic activity">
    <reaction evidence="6 7">
        <text>adenosine(34) in tRNA + H2O + H(+) = inosine(34) in tRNA + NH4(+)</text>
        <dbReference type="Rhea" id="RHEA:43168"/>
        <dbReference type="Rhea" id="RHEA-COMP:10373"/>
        <dbReference type="Rhea" id="RHEA-COMP:10374"/>
        <dbReference type="ChEBI" id="CHEBI:15377"/>
        <dbReference type="ChEBI" id="CHEBI:15378"/>
        <dbReference type="ChEBI" id="CHEBI:28938"/>
        <dbReference type="ChEBI" id="CHEBI:74411"/>
        <dbReference type="ChEBI" id="CHEBI:82852"/>
        <dbReference type="EC" id="3.5.4.33"/>
    </reaction>
</comment>
<comment type="cofactor">
    <cofactor evidence="7">
        <name>Zn(2+)</name>
        <dbReference type="ChEBI" id="CHEBI:29105"/>
    </cofactor>
    <text evidence="7">Binds 1 zinc ion per subunit.</text>
</comment>
<dbReference type="OrthoDB" id="9802676at2"/>
<dbReference type="GO" id="GO:0052717">
    <property type="term" value="F:tRNA-specific adenosine-34 deaminase activity"/>
    <property type="evidence" value="ECO:0007669"/>
    <property type="project" value="UniProtKB-UniRule"/>
</dbReference>
<dbReference type="PANTHER" id="PTHR11079">
    <property type="entry name" value="CYTOSINE DEAMINASE FAMILY MEMBER"/>
    <property type="match status" value="1"/>
</dbReference>
<dbReference type="STRING" id="1427503.HE1_00595"/>
<keyword evidence="3 7" id="KW-0479">Metal-binding</keyword>
<dbReference type="EMBL" id="BAUP01000076">
    <property type="protein sequence ID" value="GAJ46268.1"/>
    <property type="molecule type" value="Genomic_DNA"/>
</dbReference>
<evidence type="ECO:0000256" key="1">
    <source>
        <dbReference type="ARBA" id="ARBA00010669"/>
    </source>
</evidence>
<dbReference type="AlphaFoldDB" id="A0A023DXU0"/>
<feature type="active site" description="Proton donor" evidence="7">
    <location>
        <position position="56"/>
    </location>
</feature>
<dbReference type="InterPro" id="IPR058535">
    <property type="entry name" value="MafB19-deam"/>
</dbReference>
<dbReference type="Pfam" id="PF14437">
    <property type="entry name" value="MafB19-deam"/>
    <property type="match status" value="1"/>
</dbReference>
<feature type="domain" description="CMP/dCMP-type deaminase" evidence="8">
    <location>
        <begin position="3"/>
        <end position="113"/>
    </location>
</feature>
<dbReference type="Proteomes" id="UP000024842">
    <property type="component" value="Unassembled WGS sequence"/>
</dbReference>
<feature type="binding site" evidence="7">
    <location>
        <position position="84"/>
    </location>
    <ligand>
        <name>Zn(2+)</name>
        <dbReference type="ChEBI" id="CHEBI:29105"/>
        <note>catalytic</note>
    </ligand>
</feature>
<keyword evidence="2 7" id="KW-0819">tRNA processing</keyword>
<dbReference type="RefSeq" id="WP_006295667.1">
    <property type="nucleotide sequence ID" value="NZ_BAUP01000076.1"/>
</dbReference>
<dbReference type="InterPro" id="IPR002125">
    <property type="entry name" value="CMP_dCMP_dom"/>
</dbReference>